<dbReference type="PANTHER" id="PTHR32387">
    <property type="entry name" value="WU:FJ29H11"/>
    <property type="match status" value="1"/>
</dbReference>
<dbReference type="InterPro" id="IPR024975">
    <property type="entry name" value="NOV_C"/>
</dbReference>
<feature type="compositionally biased region" description="Basic and acidic residues" evidence="1">
    <location>
        <begin position="51"/>
        <end position="75"/>
    </location>
</feature>
<feature type="non-terminal residue" evidence="3">
    <location>
        <position position="235"/>
    </location>
</feature>
<feature type="non-terminal residue" evidence="3">
    <location>
        <position position="1"/>
    </location>
</feature>
<name>A0A8S3IJ04_9BILA</name>
<sequence length="235" mass="26592">MDSTIESSNQEPPPKLQLQSIETTISNILVSSPNNPTESMPKPNDDYEQTSTKKNDDQVESQDSNKRTNVQEKPKSNANDLSSSDRSAKSYSASFSLADFSVTPPPTNFEHIRVATLKNFVLASVSSPNILSSPMGTSAGNEVDSKFGRRGEEFVYRYLEWKHPKKTIEWVNQQQESGKPFDIRIIDTTTNNKIELIEVKTSRSSNQNTFQISINEIECLLANQTNYHIYRLYYP</sequence>
<gene>
    <name evidence="3" type="ORF">SMN809_LOCUS75215</name>
</gene>
<dbReference type="EMBL" id="CAJOBI010331979">
    <property type="protein sequence ID" value="CAF5199940.1"/>
    <property type="molecule type" value="Genomic_DNA"/>
</dbReference>
<feature type="domain" description="Protein NO VEIN C-terminal" evidence="2">
    <location>
        <begin position="151"/>
        <end position="233"/>
    </location>
</feature>
<evidence type="ECO:0000313" key="4">
    <source>
        <dbReference type="Proteomes" id="UP000676336"/>
    </source>
</evidence>
<feature type="region of interest" description="Disordered" evidence="1">
    <location>
        <begin position="26"/>
        <end position="86"/>
    </location>
</feature>
<feature type="compositionally biased region" description="Polar residues" evidence="1">
    <location>
        <begin position="26"/>
        <end position="38"/>
    </location>
</feature>
<organism evidence="3 4">
    <name type="scientific">Rotaria magnacalcarata</name>
    <dbReference type="NCBI Taxonomy" id="392030"/>
    <lineage>
        <taxon>Eukaryota</taxon>
        <taxon>Metazoa</taxon>
        <taxon>Spiralia</taxon>
        <taxon>Gnathifera</taxon>
        <taxon>Rotifera</taxon>
        <taxon>Eurotatoria</taxon>
        <taxon>Bdelloidea</taxon>
        <taxon>Philodinida</taxon>
        <taxon>Philodinidae</taxon>
        <taxon>Rotaria</taxon>
    </lineage>
</organism>
<reference evidence="3" key="1">
    <citation type="submission" date="2021-02" db="EMBL/GenBank/DDBJ databases">
        <authorList>
            <person name="Nowell W R."/>
        </authorList>
    </citation>
    <scope>NUCLEOTIDE SEQUENCE</scope>
</reference>
<dbReference type="Proteomes" id="UP000676336">
    <property type="component" value="Unassembled WGS sequence"/>
</dbReference>
<dbReference type="AlphaFoldDB" id="A0A8S3IJ04"/>
<comment type="caution">
    <text evidence="3">The sequence shown here is derived from an EMBL/GenBank/DDBJ whole genome shotgun (WGS) entry which is preliminary data.</text>
</comment>
<proteinExistence type="predicted"/>
<dbReference type="Pfam" id="PF13020">
    <property type="entry name" value="NOV_C"/>
    <property type="match status" value="1"/>
</dbReference>
<accession>A0A8S3IJ04</accession>
<dbReference type="InterPro" id="IPR052957">
    <property type="entry name" value="Auxin_embryo_med"/>
</dbReference>
<protein>
    <recommendedName>
        <fullName evidence="2">Protein NO VEIN C-terminal domain-containing protein</fullName>
    </recommendedName>
</protein>
<dbReference type="PANTHER" id="PTHR32387:SF0">
    <property type="entry name" value="PROTEIN NO VEIN"/>
    <property type="match status" value="1"/>
</dbReference>
<evidence type="ECO:0000259" key="2">
    <source>
        <dbReference type="Pfam" id="PF13020"/>
    </source>
</evidence>
<evidence type="ECO:0000256" key="1">
    <source>
        <dbReference type="SAM" id="MobiDB-lite"/>
    </source>
</evidence>
<evidence type="ECO:0000313" key="3">
    <source>
        <dbReference type="EMBL" id="CAF5199940.1"/>
    </source>
</evidence>